<dbReference type="AlphaFoldDB" id="A0A1U8ASC1"/>
<dbReference type="GeneID" id="104607063"/>
<dbReference type="InterPro" id="IPR046848">
    <property type="entry name" value="E_motif"/>
</dbReference>
<dbReference type="FunCoup" id="A0A1U8ASC1">
    <property type="interactions" value="417"/>
</dbReference>
<dbReference type="FunFam" id="1.25.40.10:FF:001815">
    <property type="entry name" value="Putative pentatricopeptide repeat-containing protein At1g56570"/>
    <property type="match status" value="1"/>
</dbReference>
<dbReference type="FunFam" id="1.25.40.10:FF:000090">
    <property type="entry name" value="Pentatricopeptide repeat-containing protein, chloroplastic"/>
    <property type="match status" value="1"/>
</dbReference>
<dbReference type="Pfam" id="PF01535">
    <property type="entry name" value="PPR"/>
    <property type="match status" value="2"/>
</dbReference>
<dbReference type="GO" id="GO:0003723">
    <property type="term" value="F:RNA binding"/>
    <property type="evidence" value="ECO:0007669"/>
    <property type="project" value="InterPro"/>
</dbReference>
<proteinExistence type="predicted"/>
<dbReference type="Pfam" id="PF13041">
    <property type="entry name" value="PPR_2"/>
    <property type="match status" value="4"/>
</dbReference>
<accession>A0A1U8ASC1</accession>
<evidence type="ECO:0000313" key="2">
    <source>
        <dbReference type="RefSeq" id="XP_010270856.1"/>
    </source>
</evidence>
<dbReference type="PANTHER" id="PTHR47926">
    <property type="entry name" value="PENTATRICOPEPTIDE REPEAT-CONTAINING PROTEIN"/>
    <property type="match status" value="1"/>
</dbReference>
<reference evidence="2" key="1">
    <citation type="submission" date="2025-08" db="UniProtKB">
        <authorList>
            <consortium name="RefSeq"/>
        </authorList>
    </citation>
    <scope>IDENTIFICATION</scope>
</reference>
<dbReference type="Proteomes" id="UP000189703">
    <property type="component" value="Unplaced"/>
</dbReference>
<dbReference type="eggNOG" id="KOG4197">
    <property type="taxonomic scope" value="Eukaryota"/>
</dbReference>
<dbReference type="RefSeq" id="XP_010270856.1">
    <property type="nucleotide sequence ID" value="XM_010272554.2"/>
</dbReference>
<dbReference type="FunFam" id="1.25.40.10:FF:000344">
    <property type="entry name" value="Pentatricopeptide repeat-containing protein"/>
    <property type="match status" value="1"/>
</dbReference>
<name>A0A1U8ASC1_NELNU</name>
<gene>
    <name evidence="2" type="primary">LOC104607063</name>
</gene>
<dbReference type="InterPro" id="IPR002885">
    <property type="entry name" value="PPR_rpt"/>
</dbReference>
<dbReference type="Gene3D" id="1.25.40.10">
    <property type="entry name" value="Tetratricopeptide repeat domain"/>
    <property type="match status" value="4"/>
</dbReference>
<dbReference type="Pfam" id="PF20431">
    <property type="entry name" value="E_motif"/>
    <property type="match status" value="1"/>
</dbReference>
<dbReference type="InterPro" id="IPR046960">
    <property type="entry name" value="PPR_At4g14850-like_plant"/>
</dbReference>
<keyword evidence="1" id="KW-1185">Reference proteome</keyword>
<sequence>MNISRLLSNSHFPLVPPHIRLPLVWTRGLAAHHSNDLHLPIPTEASSILATKLVTSYFHRGRLEQARKLFDEIPNRDVVLWTAMISGYTSRGLYSNAWAVFCQMTSQGMDPNEFTISSVLKACKGMESCSCGLMVHGLALKHGLDGCIYVENTLMDMYATCCPSMDDAYMVFRHIREKNAVSWTTMITGYTHRGDVYGGLQVFRRMIQEGVDLNPFSCSIAIRACASIGIPSFGKQMHVMVIKCGFDFNLPVANSLLDMYCRCNSLSEAKRYFHEIPQKDLITWNTLIAGYEKSGSDWSLNLFLHMLSEGLSPNCFTFTSVIAACANLALLNCGEQIHGGIFQRGLQGNLPLDNALIDMYAKCGCVDDSRRIFDEMPQRDLVSWTSMMMGYGTHGYGKEAIGLFNKMLDSGIRPDQIVFMGVLSACSHAGLVSEGLNYFNSMATNYHVTPNQEIYGCVVDLLGRAGRIKEAYQLIEAMPFKPDVSVWSALLGACKAHGDSNLGRLAAQKILSLRPNGADTYVILSNIYAADGKWGEFAKVRKLMRGIGCKKEAGVSWIEVGNQVYSFVVGDKVGSHIEMVYRGLEMLVQHMKEVGNDLDSDCLLHLLEDES</sequence>
<dbReference type="NCBIfam" id="TIGR00756">
    <property type="entry name" value="PPR"/>
    <property type="match status" value="4"/>
</dbReference>
<dbReference type="PANTHER" id="PTHR47926:SF448">
    <property type="entry name" value="PENTACOTRIPEPTIDE-REPEAT REGION OF PRORP DOMAIN-CONTAINING PROTEIN"/>
    <property type="match status" value="1"/>
</dbReference>
<dbReference type="KEGG" id="nnu:104607063"/>
<evidence type="ECO:0000313" key="1">
    <source>
        <dbReference type="Proteomes" id="UP000189703"/>
    </source>
</evidence>
<dbReference type="GO" id="GO:0009451">
    <property type="term" value="P:RNA modification"/>
    <property type="evidence" value="ECO:0007669"/>
    <property type="project" value="InterPro"/>
</dbReference>
<dbReference type="OMA" id="GWNFFRS"/>
<protein>
    <submittedName>
        <fullName evidence="2">Pentatricopeptide repeat-containing protein At1g56570</fullName>
    </submittedName>
</protein>
<dbReference type="InterPro" id="IPR011990">
    <property type="entry name" value="TPR-like_helical_dom_sf"/>
</dbReference>
<dbReference type="OrthoDB" id="609013at2759"/>
<dbReference type="PROSITE" id="PS51375">
    <property type="entry name" value="PPR"/>
    <property type="match status" value="5"/>
</dbReference>
<organism evidence="1 2">
    <name type="scientific">Nelumbo nucifera</name>
    <name type="common">Sacred lotus</name>
    <dbReference type="NCBI Taxonomy" id="4432"/>
    <lineage>
        <taxon>Eukaryota</taxon>
        <taxon>Viridiplantae</taxon>
        <taxon>Streptophyta</taxon>
        <taxon>Embryophyta</taxon>
        <taxon>Tracheophyta</taxon>
        <taxon>Spermatophyta</taxon>
        <taxon>Magnoliopsida</taxon>
        <taxon>Proteales</taxon>
        <taxon>Nelumbonaceae</taxon>
        <taxon>Nelumbo</taxon>
    </lineage>
</organism>